<dbReference type="STRING" id="260552.Mag101_13065"/>
<keyword evidence="1" id="KW-0676">Redox-active center</keyword>
<protein>
    <submittedName>
        <fullName evidence="3">Thiol:disulfide interchange protein</fullName>
    </submittedName>
</protein>
<evidence type="ECO:0000313" key="3">
    <source>
        <dbReference type="EMBL" id="AQQ68459.1"/>
    </source>
</evidence>
<dbReference type="SUPFAM" id="SSF52833">
    <property type="entry name" value="Thioredoxin-like"/>
    <property type="match status" value="1"/>
</dbReference>
<dbReference type="EMBL" id="CP019650">
    <property type="protein sequence ID" value="AQQ68459.1"/>
    <property type="molecule type" value="Genomic_DNA"/>
</dbReference>
<evidence type="ECO:0000259" key="2">
    <source>
        <dbReference type="PROSITE" id="PS51352"/>
    </source>
</evidence>
<dbReference type="AlphaFoldDB" id="A0A1Q2M724"/>
<dbReference type="InterPro" id="IPR017937">
    <property type="entry name" value="Thioredoxin_CS"/>
</dbReference>
<dbReference type="PROSITE" id="PS00194">
    <property type="entry name" value="THIOREDOXIN_1"/>
    <property type="match status" value="1"/>
</dbReference>
<keyword evidence="4" id="KW-1185">Reference proteome</keyword>
<dbReference type="OrthoDB" id="9799347at2"/>
<gene>
    <name evidence="3" type="ORF">Mag101_13065</name>
</gene>
<evidence type="ECO:0000313" key="4">
    <source>
        <dbReference type="Proteomes" id="UP000188219"/>
    </source>
</evidence>
<dbReference type="GO" id="GO:0015036">
    <property type="term" value="F:disulfide oxidoreductase activity"/>
    <property type="evidence" value="ECO:0007669"/>
    <property type="project" value="UniProtKB-ARBA"/>
</dbReference>
<dbReference type="Proteomes" id="UP000188219">
    <property type="component" value="Chromosome"/>
</dbReference>
<feature type="domain" description="Thioredoxin" evidence="2">
    <location>
        <begin position="31"/>
        <end position="166"/>
    </location>
</feature>
<dbReference type="InterPro" id="IPR050553">
    <property type="entry name" value="Thioredoxin_ResA/DsbE_sf"/>
</dbReference>
<dbReference type="Pfam" id="PF00578">
    <property type="entry name" value="AhpC-TSA"/>
    <property type="match status" value="1"/>
</dbReference>
<dbReference type="RefSeq" id="WP_077405779.1">
    <property type="nucleotide sequence ID" value="NZ_CP019650.1"/>
</dbReference>
<dbReference type="CDD" id="cd03011">
    <property type="entry name" value="TlpA_like_ScsD_MtbDsbE"/>
    <property type="match status" value="1"/>
</dbReference>
<sequence>MNIKGGLRSLVKFALLAVLVVVAVSWYHARSMPKGQAPDLLAPDINGLPISLQGMTQKGPVLIYFWATWCGYCRVVSPAVSDLSKDYQVISVALQSGTPDEVAAYQQEHNLKFRTINDPSGALSASWGLKVTPTIAIVDSSGEVSTVTAGMASRLGLKARLWWAQVGKGS</sequence>
<dbReference type="InterPro" id="IPR013766">
    <property type="entry name" value="Thioredoxin_domain"/>
</dbReference>
<dbReference type="InterPro" id="IPR036249">
    <property type="entry name" value="Thioredoxin-like_sf"/>
</dbReference>
<reference evidence="3" key="1">
    <citation type="submission" date="2017-02" db="EMBL/GenBank/DDBJ databases">
        <title>Genome of Microbulbifer agarilyticus GP101.</title>
        <authorList>
            <person name="Jung J."/>
            <person name="Bae S.S."/>
            <person name="Baek K."/>
        </authorList>
    </citation>
    <scope>NUCLEOTIDE SEQUENCE [LARGE SCALE GENOMIC DNA]</scope>
    <source>
        <strain evidence="3">GP101</strain>
    </source>
</reference>
<organism evidence="3 4">
    <name type="scientific">Microbulbifer agarilyticus</name>
    <dbReference type="NCBI Taxonomy" id="260552"/>
    <lineage>
        <taxon>Bacteria</taxon>
        <taxon>Pseudomonadati</taxon>
        <taxon>Pseudomonadota</taxon>
        <taxon>Gammaproteobacteria</taxon>
        <taxon>Cellvibrionales</taxon>
        <taxon>Microbulbiferaceae</taxon>
        <taxon>Microbulbifer</taxon>
    </lineage>
</organism>
<dbReference type="PROSITE" id="PS51352">
    <property type="entry name" value="THIOREDOXIN_2"/>
    <property type="match status" value="1"/>
</dbReference>
<name>A0A1Q2M724_9GAMM</name>
<dbReference type="Gene3D" id="3.40.30.10">
    <property type="entry name" value="Glutaredoxin"/>
    <property type="match status" value="1"/>
</dbReference>
<dbReference type="KEGG" id="maga:Mag101_13065"/>
<dbReference type="InterPro" id="IPR000866">
    <property type="entry name" value="AhpC/TSA"/>
</dbReference>
<dbReference type="GO" id="GO:0016209">
    <property type="term" value="F:antioxidant activity"/>
    <property type="evidence" value="ECO:0007669"/>
    <property type="project" value="InterPro"/>
</dbReference>
<dbReference type="eggNOG" id="COG0526">
    <property type="taxonomic scope" value="Bacteria"/>
</dbReference>
<evidence type="ECO:0000256" key="1">
    <source>
        <dbReference type="ARBA" id="ARBA00023284"/>
    </source>
</evidence>
<dbReference type="PANTHER" id="PTHR42852:SF17">
    <property type="entry name" value="THIOREDOXIN-LIKE PROTEIN HI_1115"/>
    <property type="match status" value="1"/>
</dbReference>
<proteinExistence type="predicted"/>
<accession>A0A1Q2M724</accession>
<dbReference type="PANTHER" id="PTHR42852">
    <property type="entry name" value="THIOL:DISULFIDE INTERCHANGE PROTEIN DSBE"/>
    <property type="match status" value="1"/>
</dbReference>